<comment type="caution">
    <text evidence="1">The sequence shown here is derived from an EMBL/GenBank/DDBJ whole genome shotgun (WGS) entry which is preliminary data.</text>
</comment>
<proteinExistence type="predicted"/>
<accession>A0ACB8Q7K3</accession>
<reference evidence="1" key="2">
    <citation type="journal article" date="2022" name="New Phytol.">
        <title>Evolutionary transition to the ectomycorrhizal habit in the genomes of a hyperdiverse lineage of mushroom-forming fungi.</title>
        <authorList>
            <person name="Looney B."/>
            <person name="Miyauchi S."/>
            <person name="Morin E."/>
            <person name="Drula E."/>
            <person name="Courty P.E."/>
            <person name="Kohler A."/>
            <person name="Kuo A."/>
            <person name="LaButti K."/>
            <person name="Pangilinan J."/>
            <person name="Lipzen A."/>
            <person name="Riley R."/>
            <person name="Andreopoulos W."/>
            <person name="He G."/>
            <person name="Johnson J."/>
            <person name="Nolan M."/>
            <person name="Tritt A."/>
            <person name="Barry K.W."/>
            <person name="Grigoriev I.V."/>
            <person name="Nagy L.G."/>
            <person name="Hibbett D."/>
            <person name="Henrissat B."/>
            <person name="Matheny P.B."/>
            <person name="Labbe J."/>
            <person name="Martin F.M."/>
        </authorList>
    </citation>
    <scope>NUCLEOTIDE SEQUENCE</scope>
    <source>
        <strain evidence="1">EC-137</strain>
    </source>
</reference>
<keyword evidence="2" id="KW-1185">Reference proteome</keyword>
<gene>
    <name evidence="1" type="ORF">K488DRAFT_80980</name>
</gene>
<evidence type="ECO:0000313" key="2">
    <source>
        <dbReference type="Proteomes" id="UP000814128"/>
    </source>
</evidence>
<organism evidence="1 2">
    <name type="scientific">Vararia minispora EC-137</name>
    <dbReference type="NCBI Taxonomy" id="1314806"/>
    <lineage>
        <taxon>Eukaryota</taxon>
        <taxon>Fungi</taxon>
        <taxon>Dikarya</taxon>
        <taxon>Basidiomycota</taxon>
        <taxon>Agaricomycotina</taxon>
        <taxon>Agaricomycetes</taxon>
        <taxon>Russulales</taxon>
        <taxon>Lachnocladiaceae</taxon>
        <taxon>Vararia</taxon>
    </lineage>
</organism>
<protein>
    <submittedName>
        <fullName evidence="1">Glycoside hydrolase family 35 protein</fullName>
    </submittedName>
</protein>
<evidence type="ECO:0000313" key="1">
    <source>
        <dbReference type="EMBL" id="KAI0027778.1"/>
    </source>
</evidence>
<sequence length="994" mass="107784">MDSRPKPDGELADADAMGSDIARKFAGGDSDALLDNGLTKEVQWDGYSLMIRGQRVFLHSGEFHPFRLPVPDLWPDILQKFSAAGLNAVSIYVHWGLSNPAPGVLDFGAFRALAPFFDAARRAGIWVVVRPGPYINAETTAGGIAHWVTSEVEGNLRTNDSDWFESWQDYVRAIVDEVRPWQITKGGPVIAVQVDNEYEENERTRAYMQALEDAFRDGLVVPLTYNDPNERVSFVNGTGSADIYGLDAYPQRFDCSNPSTWFPVDASYHEYHSRVNPHQPFYSPEFQAGAFDAWGPTAPGYEKCRELTGPEFMSVFYKSLWASNAKMVNYYMVYGGTSWGGIPFPGVYTSYDYGSAISEARMLNEKFTELKLQGLFLRSSPDFAKTDVVGNSSAASGAVQVSDERALVIKLRNPDTGAGFWIARQANSTATDIVTFNLTVETADGTFDIPQTVEGITLEGREAKTIVTDYAYGAAGFLRWSTAPILFAGRIGTRDVLLAYGSPRTAHELATPTRVHDVPASVRAPFVALEDTPSSLVLFADAPVAETVWAPTLPGAADDSLAAMWGLGTNASVLLAGPHLVRNASLSGDGATLALYGDLRNAVPLLILAAPEGVRGVTWNGAPVRMQPSALASGALVGSLEVAREAGEVHVPTLSGWRYADSLPERARAFDDAGWVVADKRTSNVWLPMAYGDGRTLFGCDYGFCENSVLWRGHFYSEGEETSVRLLINGGEAFAASVFLNGVFLGTAYGNSTNNQNIVDEVDREYVFPNGALVIGGDNVITIVQDNMGLDESEDPVDTIKSARGVRGFQLNPSGNFSEWRVQGKLGGYSDFPDRTRGVLNEGGLFGERSGWHLPGFDTSAAPWVARDLGDGLPGNTAGVGFFITTFDLAVPPGLDVMLSFNFDDNTNAESPYRALLFVNGWMMGKRVANLGPQTKFPVHEGILDYHGVNTVAVALWAMEPVAVRPTLELRVDAVLDGGVGPIRTNNPSFAQLR</sequence>
<name>A0ACB8Q7K3_9AGAM</name>
<keyword evidence="1" id="KW-0378">Hydrolase</keyword>
<reference evidence="1" key="1">
    <citation type="submission" date="2021-02" db="EMBL/GenBank/DDBJ databases">
        <authorList>
            <consortium name="DOE Joint Genome Institute"/>
            <person name="Ahrendt S."/>
            <person name="Looney B.P."/>
            <person name="Miyauchi S."/>
            <person name="Morin E."/>
            <person name="Drula E."/>
            <person name="Courty P.E."/>
            <person name="Chicoki N."/>
            <person name="Fauchery L."/>
            <person name="Kohler A."/>
            <person name="Kuo A."/>
            <person name="Labutti K."/>
            <person name="Pangilinan J."/>
            <person name="Lipzen A."/>
            <person name="Riley R."/>
            <person name="Andreopoulos W."/>
            <person name="He G."/>
            <person name="Johnson J."/>
            <person name="Barry K.W."/>
            <person name="Grigoriev I.V."/>
            <person name="Nagy L."/>
            <person name="Hibbett D."/>
            <person name="Henrissat B."/>
            <person name="Matheny P.B."/>
            <person name="Labbe J."/>
            <person name="Martin F."/>
        </authorList>
    </citation>
    <scope>NUCLEOTIDE SEQUENCE</scope>
    <source>
        <strain evidence="1">EC-137</strain>
    </source>
</reference>
<dbReference type="EMBL" id="MU273840">
    <property type="protein sequence ID" value="KAI0027778.1"/>
    <property type="molecule type" value="Genomic_DNA"/>
</dbReference>
<dbReference type="Proteomes" id="UP000814128">
    <property type="component" value="Unassembled WGS sequence"/>
</dbReference>